<proteinExistence type="predicted"/>
<dbReference type="EMBL" id="JAGSMN010002518">
    <property type="protein sequence ID" value="MBR7679298.1"/>
    <property type="molecule type" value="Genomic_DNA"/>
</dbReference>
<accession>A0A8T4J6I4</accession>
<gene>
    <name evidence="1" type="ORF">KDA82_41495</name>
</gene>
<feature type="non-terminal residue" evidence="1">
    <location>
        <position position="84"/>
    </location>
</feature>
<name>A0A8T4J6I4_9ACTN</name>
<dbReference type="AlphaFoldDB" id="A0A8T4J6I4"/>
<reference evidence="1" key="1">
    <citation type="submission" date="2021-04" db="EMBL/GenBank/DDBJ databases">
        <title>Sequencing of actinobacteria type strains.</title>
        <authorList>
            <person name="Nguyen G.-S."/>
            <person name="Wentzel A."/>
        </authorList>
    </citation>
    <scope>NUCLEOTIDE SEQUENCE</scope>
    <source>
        <strain evidence="1">DSM 42095</strain>
    </source>
</reference>
<keyword evidence="2" id="KW-1185">Reference proteome</keyword>
<sequence>VNMIEQDIAGLIQKALEAGLIEPADVNYARNQVMNLLGLESFPEEATAASGDSIPDLLEKLAAYAVEHGVITDDLDAKDMLAAN</sequence>
<evidence type="ECO:0000313" key="2">
    <source>
        <dbReference type="Proteomes" id="UP000675554"/>
    </source>
</evidence>
<organism evidence="1 2">
    <name type="scientific">Streptomyces daliensis</name>
    <dbReference type="NCBI Taxonomy" id="299421"/>
    <lineage>
        <taxon>Bacteria</taxon>
        <taxon>Bacillati</taxon>
        <taxon>Actinomycetota</taxon>
        <taxon>Actinomycetes</taxon>
        <taxon>Kitasatosporales</taxon>
        <taxon>Streptomycetaceae</taxon>
        <taxon>Streptomyces</taxon>
    </lineage>
</organism>
<evidence type="ECO:0000313" key="1">
    <source>
        <dbReference type="EMBL" id="MBR7679298.1"/>
    </source>
</evidence>
<feature type="non-terminal residue" evidence="1">
    <location>
        <position position="1"/>
    </location>
</feature>
<protein>
    <submittedName>
        <fullName evidence="1">Uncharacterized protein</fullName>
    </submittedName>
</protein>
<comment type="caution">
    <text evidence="1">The sequence shown here is derived from an EMBL/GenBank/DDBJ whole genome shotgun (WGS) entry which is preliminary data.</text>
</comment>
<dbReference type="Proteomes" id="UP000675554">
    <property type="component" value="Unassembled WGS sequence"/>
</dbReference>